<dbReference type="STRING" id="551991.SAMN05192529_12731"/>
<name>A0A1H4C4J9_9BACT</name>
<dbReference type="GO" id="GO:0036218">
    <property type="term" value="F:dTTP diphosphatase activity"/>
    <property type="evidence" value="ECO:0007669"/>
    <property type="project" value="RHEA"/>
</dbReference>
<evidence type="ECO:0000256" key="1">
    <source>
        <dbReference type="ARBA" id="ARBA00001968"/>
    </source>
</evidence>
<dbReference type="AlphaFoldDB" id="A0A1H4C4J9"/>
<dbReference type="GO" id="GO:0009117">
    <property type="term" value="P:nucleotide metabolic process"/>
    <property type="evidence" value="ECO:0007669"/>
    <property type="project" value="UniProtKB-KW"/>
</dbReference>
<comment type="similarity">
    <text evidence="4">Belongs to the Maf family. YhdE subfamily.</text>
</comment>
<dbReference type="PANTHER" id="PTHR43213">
    <property type="entry name" value="BIFUNCTIONAL DTTP/UTP PYROPHOSPHATASE/METHYLTRANSFERASE PROTEIN-RELATED"/>
    <property type="match status" value="1"/>
</dbReference>
<sequence>MSAQQPFILASGSPRRKQLLEALGIAFSVQTADTPEDYPKGLSTEEIPVHIAINKAKAVAALQTSPAVILAADTIVALDDQILGKPVDACQARSFLRSLSGRTHQVVTGVCLYYQDTPHGFAVKTDVHFNLLTDDDINYYVDKYAPMDKAGAYGIQEWIGMVGIDYIRGDYYNVVGLPVSAVKKRLDALNLR</sequence>
<gene>
    <name evidence="5" type="ORF">SAMN05192529_12731</name>
</gene>
<comment type="subcellular location">
    <subcellularLocation>
        <location evidence="4">Cytoplasm</location>
    </subcellularLocation>
</comment>
<feature type="active site" description="Proton acceptor" evidence="4">
    <location>
        <position position="73"/>
    </location>
</feature>
<accession>A0A1H4C4J9</accession>
<dbReference type="GO" id="GO:0005737">
    <property type="term" value="C:cytoplasm"/>
    <property type="evidence" value="ECO:0007669"/>
    <property type="project" value="UniProtKB-SubCell"/>
</dbReference>
<evidence type="ECO:0000256" key="3">
    <source>
        <dbReference type="ARBA" id="ARBA00023080"/>
    </source>
</evidence>
<keyword evidence="3 4" id="KW-0546">Nucleotide metabolism</keyword>
<organism evidence="5 6">
    <name type="scientific">Arachidicoccus rhizosphaerae</name>
    <dbReference type="NCBI Taxonomy" id="551991"/>
    <lineage>
        <taxon>Bacteria</taxon>
        <taxon>Pseudomonadati</taxon>
        <taxon>Bacteroidota</taxon>
        <taxon>Chitinophagia</taxon>
        <taxon>Chitinophagales</taxon>
        <taxon>Chitinophagaceae</taxon>
        <taxon>Arachidicoccus</taxon>
    </lineage>
</organism>
<evidence type="ECO:0000256" key="4">
    <source>
        <dbReference type="HAMAP-Rule" id="MF_00528"/>
    </source>
</evidence>
<comment type="catalytic activity">
    <reaction evidence="4">
        <text>UTP + H2O = UMP + diphosphate + H(+)</text>
        <dbReference type="Rhea" id="RHEA:29395"/>
        <dbReference type="ChEBI" id="CHEBI:15377"/>
        <dbReference type="ChEBI" id="CHEBI:15378"/>
        <dbReference type="ChEBI" id="CHEBI:33019"/>
        <dbReference type="ChEBI" id="CHEBI:46398"/>
        <dbReference type="ChEBI" id="CHEBI:57865"/>
        <dbReference type="EC" id="3.6.1.9"/>
    </reaction>
</comment>
<dbReference type="InterPro" id="IPR003697">
    <property type="entry name" value="Maf-like"/>
</dbReference>
<feature type="site" description="Important for substrate specificity" evidence="4">
    <location>
        <position position="74"/>
    </location>
</feature>
<dbReference type="GO" id="GO:0036221">
    <property type="term" value="F:UTP diphosphatase activity"/>
    <property type="evidence" value="ECO:0007669"/>
    <property type="project" value="RHEA"/>
</dbReference>
<evidence type="ECO:0000256" key="2">
    <source>
        <dbReference type="ARBA" id="ARBA00022801"/>
    </source>
</evidence>
<feature type="site" description="Important for substrate specificity" evidence="4">
    <location>
        <position position="156"/>
    </location>
</feature>
<dbReference type="PIRSF" id="PIRSF006305">
    <property type="entry name" value="Maf"/>
    <property type="match status" value="1"/>
</dbReference>
<dbReference type="Proteomes" id="UP000199041">
    <property type="component" value="Unassembled WGS sequence"/>
</dbReference>
<dbReference type="PANTHER" id="PTHR43213:SF5">
    <property type="entry name" value="BIFUNCTIONAL DTTP_UTP PYROPHOSPHATASE_METHYLTRANSFERASE PROTEIN-RELATED"/>
    <property type="match status" value="1"/>
</dbReference>
<comment type="function">
    <text evidence="4">Nucleoside triphosphate pyrophosphatase that hydrolyzes dTTP and UTP. May have a dual role in cell division arrest and in preventing the incorporation of modified nucleotides into cellular nucleic acids.</text>
</comment>
<dbReference type="SUPFAM" id="SSF52972">
    <property type="entry name" value="ITPase-like"/>
    <property type="match status" value="1"/>
</dbReference>
<evidence type="ECO:0000313" key="6">
    <source>
        <dbReference type="Proteomes" id="UP000199041"/>
    </source>
</evidence>
<dbReference type="Gene3D" id="3.90.950.10">
    <property type="match status" value="1"/>
</dbReference>
<proteinExistence type="inferred from homology"/>
<comment type="cofactor">
    <cofactor evidence="1 4">
        <name>a divalent metal cation</name>
        <dbReference type="ChEBI" id="CHEBI:60240"/>
    </cofactor>
</comment>
<keyword evidence="2 4" id="KW-0378">Hydrolase</keyword>
<comment type="catalytic activity">
    <reaction evidence="4">
        <text>dTTP + H2O = dTMP + diphosphate + H(+)</text>
        <dbReference type="Rhea" id="RHEA:28534"/>
        <dbReference type="ChEBI" id="CHEBI:15377"/>
        <dbReference type="ChEBI" id="CHEBI:15378"/>
        <dbReference type="ChEBI" id="CHEBI:33019"/>
        <dbReference type="ChEBI" id="CHEBI:37568"/>
        <dbReference type="ChEBI" id="CHEBI:63528"/>
        <dbReference type="EC" id="3.6.1.9"/>
    </reaction>
</comment>
<dbReference type="RefSeq" id="WP_091400753.1">
    <property type="nucleotide sequence ID" value="NZ_FNQY01000027.1"/>
</dbReference>
<dbReference type="EMBL" id="FNQY01000027">
    <property type="protein sequence ID" value="SEA55274.1"/>
    <property type="molecule type" value="Genomic_DNA"/>
</dbReference>
<dbReference type="NCBIfam" id="TIGR00172">
    <property type="entry name" value="maf"/>
    <property type="match status" value="1"/>
</dbReference>
<comment type="caution">
    <text evidence="4">Lacks conserved residue(s) required for the propagation of feature annotation.</text>
</comment>
<dbReference type="EC" id="3.6.1.9" evidence="4"/>
<keyword evidence="4" id="KW-0963">Cytoplasm</keyword>
<dbReference type="InterPro" id="IPR029001">
    <property type="entry name" value="ITPase-like_fam"/>
</dbReference>
<dbReference type="Pfam" id="PF02545">
    <property type="entry name" value="Maf"/>
    <property type="match status" value="1"/>
</dbReference>
<evidence type="ECO:0000313" key="5">
    <source>
        <dbReference type="EMBL" id="SEA55274.1"/>
    </source>
</evidence>
<protein>
    <recommendedName>
        <fullName evidence="4">dTTP/UTP pyrophosphatase</fullName>
        <shortName evidence="4">dTTPase/UTPase</shortName>
        <ecNumber evidence="4">3.6.1.9</ecNumber>
    </recommendedName>
    <alternativeName>
        <fullName evidence="4">Nucleoside triphosphate pyrophosphatase</fullName>
    </alternativeName>
    <alternativeName>
        <fullName evidence="4">Nucleotide pyrophosphatase</fullName>
        <shortName evidence="4">Nucleotide PPase</shortName>
    </alternativeName>
</protein>
<feature type="site" description="Important for substrate specificity" evidence="4">
    <location>
        <position position="15"/>
    </location>
</feature>
<dbReference type="HAMAP" id="MF_00528">
    <property type="entry name" value="Maf"/>
    <property type="match status" value="1"/>
</dbReference>
<keyword evidence="6" id="KW-1185">Reference proteome</keyword>
<reference evidence="5 6" key="1">
    <citation type="submission" date="2016-10" db="EMBL/GenBank/DDBJ databases">
        <authorList>
            <person name="de Groot N.N."/>
        </authorList>
    </citation>
    <scope>NUCLEOTIDE SEQUENCE [LARGE SCALE GENOMIC DNA]</scope>
    <source>
        <strain evidence="5 6">Vu-144</strain>
    </source>
</reference>
<dbReference type="CDD" id="cd00555">
    <property type="entry name" value="Maf"/>
    <property type="match status" value="1"/>
</dbReference>
<dbReference type="OrthoDB" id="9807767at2"/>